<accession>A0A7Z0EQ29</accession>
<dbReference type="RefSeq" id="WP_179825709.1">
    <property type="nucleotide sequence ID" value="NZ_JACCFS010000001.1"/>
</dbReference>
<organism evidence="1 2">
    <name type="scientific">Nocardiopsis aegyptia</name>
    <dbReference type="NCBI Taxonomy" id="220378"/>
    <lineage>
        <taxon>Bacteria</taxon>
        <taxon>Bacillati</taxon>
        <taxon>Actinomycetota</taxon>
        <taxon>Actinomycetes</taxon>
        <taxon>Streptosporangiales</taxon>
        <taxon>Nocardiopsidaceae</taxon>
        <taxon>Nocardiopsis</taxon>
    </lineage>
</organism>
<gene>
    <name evidence="1" type="ORF">HNR10_003950</name>
</gene>
<keyword evidence="2" id="KW-1185">Reference proteome</keyword>
<name>A0A7Z0EQ29_9ACTN</name>
<evidence type="ECO:0008006" key="3">
    <source>
        <dbReference type="Google" id="ProtNLM"/>
    </source>
</evidence>
<reference evidence="1 2" key="1">
    <citation type="submission" date="2020-07" db="EMBL/GenBank/DDBJ databases">
        <title>Sequencing the genomes of 1000 actinobacteria strains.</title>
        <authorList>
            <person name="Klenk H.-P."/>
        </authorList>
    </citation>
    <scope>NUCLEOTIDE SEQUENCE [LARGE SCALE GENOMIC DNA]</scope>
    <source>
        <strain evidence="1 2">DSM 44442</strain>
    </source>
</reference>
<protein>
    <recommendedName>
        <fullName evidence="3">Helix-turn-helix domain-containing protein</fullName>
    </recommendedName>
</protein>
<proteinExistence type="predicted"/>
<dbReference type="Proteomes" id="UP000572051">
    <property type="component" value="Unassembled WGS sequence"/>
</dbReference>
<sequence length="106" mass="11281">MTATDRLPPRTARRGRDLLTTREVADLLRVRPETVALWAQAGKVPSVPTADGGVGHPRDQVLDLVERGGVLAEALAALEAVRELALSIGARAEAADIGRLIDTLRP</sequence>
<dbReference type="AlphaFoldDB" id="A0A7Z0EQ29"/>
<evidence type="ECO:0000313" key="2">
    <source>
        <dbReference type="Proteomes" id="UP000572051"/>
    </source>
</evidence>
<dbReference type="EMBL" id="JACCFS010000001">
    <property type="protein sequence ID" value="NYJ36069.1"/>
    <property type="molecule type" value="Genomic_DNA"/>
</dbReference>
<comment type="caution">
    <text evidence="1">The sequence shown here is derived from an EMBL/GenBank/DDBJ whole genome shotgun (WGS) entry which is preliminary data.</text>
</comment>
<evidence type="ECO:0000313" key="1">
    <source>
        <dbReference type="EMBL" id="NYJ36069.1"/>
    </source>
</evidence>